<proteinExistence type="predicted"/>
<evidence type="ECO:0000313" key="2">
    <source>
        <dbReference type="Proteomes" id="UP000805649"/>
    </source>
</evidence>
<comment type="caution">
    <text evidence="1">The sequence shown here is derived from an EMBL/GenBank/DDBJ whole genome shotgun (WGS) entry which is preliminary data.</text>
</comment>
<dbReference type="EMBL" id="VUJX02000006">
    <property type="protein sequence ID" value="KAL0934997.1"/>
    <property type="molecule type" value="Genomic_DNA"/>
</dbReference>
<sequence length="552" mass="59786">MRPQAFIGAFSLLGIGIAAAQNCTFQSITPSTNLVWCRCEGPFYCAKLDVPLDYLNPQLGRASVPLMKLPADPASQNGPYRGMILINPGGPGGSGIELARSSAIQIQPILGSNYDIVGFDPRGIGLSEPRASCSAGNSTRRRKTRNVPRLGDAFYNERIEIYKDIGERCQATIGADTAAGPHMTTATTARDMLSIVEAFAATPDGARAALNSSQLNYYGISYGTFLGQTFASMFPDRVGHVALDAVLSPEGYQENGTYPNMNHVDGILGAFFIYCHAAGPGYCAYYTGDTPMNIFERWNASFSQLDARTAEAEGWENATEIASALRVFKDGILSVAIEPLASFGIIAPALVRLEQALDGGYLAVWTEQVKLLLGESEDAEVLDGNLEQNIGVTCSDQKNRLYGKSLEDLRPLIKQLEDQSVIGEIWATVALSCTGWSISSNDVFEGPYGGNTSYPLLFVSNTFDPTTPIENAIANAPKFRNSRRLTIDGLGHNSFTTDNLCGFEAIRSYFQDKMCGREHYCPLEIGPFGVQLNGTIQQNLETAGLARIRDLY</sequence>
<keyword evidence="2" id="KW-1185">Reference proteome</keyword>
<protein>
    <submittedName>
        <fullName evidence="1">Uncharacterized protein</fullName>
    </submittedName>
</protein>
<organism evidence="1 2">
    <name type="scientific">Colletotrichum truncatum</name>
    <name type="common">Anthracnose fungus</name>
    <name type="synonym">Colletotrichum capsici</name>
    <dbReference type="NCBI Taxonomy" id="5467"/>
    <lineage>
        <taxon>Eukaryota</taxon>
        <taxon>Fungi</taxon>
        <taxon>Dikarya</taxon>
        <taxon>Ascomycota</taxon>
        <taxon>Pezizomycotina</taxon>
        <taxon>Sordariomycetes</taxon>
        <taxon>Hypocreomycetidae</taxon>
        <taxon>Glomerellales</taxon>
        <taxon>Glomerellaceae</taxon>
        <taxon>Colletotrichum</taxon>
        <taxon>Colletotrichum truncatum species complex</taxon>
    </lineage>
</organism>
<evidence type="ECO:0000313" key="1">
    <source>
        <dbReference type="EMBL" id="KAL0934997.1"/>
    </source>
</evidence>
<accession>A0ACC3YV31</accession>
<reference evidence="1 2" key="1">
    <citation type="journal article" date="2020" name="Phytopathology">
        <title>Genome Sequence Resources of Colletotrichum truncatum, C. plurivorum, C. musicola, and C. sojae: Four Species Pathogenic to Soybean (Glycine max).</title>
        <authorList>
            <person name="Rogerio F."/>
            <person name="Boufleur T.R."/>
            <person name="Ciampi-Guillardi M."/>
            <person name="Sukno S.A."/>
            <person name="Thon M.R."/>
            <person name="Massola Junior N.S."/>
            <person name="Baroncelli R."/>
        </authorList>
    </citation>
    <scope>NUCLEOTIDE SEQUENCE [LARGE SCALE GENOMIC DNA]</scope>
    <source>
        <strain evidence="1 2">CMES1059</strain>
    </source>
</reference>
<gene>
    <name evidence="1" type="ORF">CTRU02_209588</name>
</gene>
<name>A0ACC3YV31_COLTU</name>
<dbReference type="Proteomes" id="UP000805649">
    <property type="component" value="Unassembled WGS sequence"/>
</dbReference>